<feature type="compositionally biased region" description="Low complexity" evidence="3">
    <location>
        <begin position="1089"/>
        <end position="1100"/>
    </location>
</feature>
<evidence type="ECO:0000256" key="1">
    <source>
        <dbReference type="ARBA" id="ARBA00004123"/>
    </source>
</evidence>
<feature type="compositionally biased region" description="Polar residues" evidence="3">
    <location>
        <begin position="922"/>
        <end position="935"/>
    </location>
</feature>
<feature type="compositionally biased region" description="Pro residues" evidence="3">
    <location>
        <begin position="1299"/>
        <end position="1312"/>
    </location>
</feature>
<feature type="compositionally biased region" description="Polar residues" evidence="3">
    <location>
        <begin position="1399"/>
        <end position="1419"/>
    </location>
</feature>
<reference evidence="5" key="1">
    <citation type="submission" date="2023-09" db="UniProtKB">
        <authorList>
            <consortium name="Ensembl"/>
        </authorList>
    </citation>
    <scope>IDENTIFICATION</scope>
</reference>
<feature type="compositionally biased region" description="Polar residues" evidence="3">
    <location>
        <begin position="1321"/>
        <end position="1331"/>
    </location>
</feature>
<protein>
    <submittedName>
        <fullName evidence="5">AT-hook DNA binding motif containing 1</fullName>
    </submittedName>
</protein>
<feature type="compositionally biased region" description="Low complexity" evidence="3">
    <location>
        <begin position="984"/>
        <end position="995"/>
    </location>
</feature>
<accession>A0A3B4FRV6</accession>
<dbReference type="GO" id="GO:0005634">
    <property type="term" value="C:nucleus"/>
    <property type="evidence" value="ECO:0007669"/>
    <property type="project" value="UniProtKB-SubCell"/>
</dbReference>
<feature type="region of interest" description="Disordered" evidence="3">
    <location>
        <begin position="1115"/>
        <end position="1358"/>
    </location>
</feature>
<feature type="region of interest" description="Disordered" evidence="3">
    <location>
        <begin position="311"/>
        <end position="350"/>
    </location>
</feature>
<feature type="compositionally biased region" description="Low complexity" evidence="3">
    <location>
        <begin position="879"/>
        <end position="917"/>
    </location>
</feature>
<feature type="compositionally biased region" description="Gly residues" evidence="3">
    <location>
        <begin position="1174"/>
        <end position="1191"/>
    </location>
</feature>
<feature type="compositionally biased region" description="Polar residues" evidence="3">
    <location>
        <begin position="859"/>
        <end position="869"/>
    </location>
</feature>
<feature type="compositionally biased region" description="Polar residues" evidence="3">
    <location>
        <begin position="1"/>
        <end position="13"/>
    </location>
</feature>
<dbReference type="Ensembl" id="ENSPNYT00000012661.1">
    <property type="protein sequence ID" value="ENSPNYP00000012358.1"/>
    <property type="gene ID" value="ENSPNYG00000009375.1"/>
</dbReference>
<gene>
    <name evidence="5" type="primary">AHDC1</name>
</gene>
<evidence type="ECO:0000259" key="4">
    <source>
        <dbReference type="Pfam" id="PF15735"/>
    </source>
</evidence>
<feature type="compositionally biased region" description="Polar residues" evidence="3">
    <location>
        <begin position="1428"/>
        <end position="1479"/>
    </location>
</feature>
<sequence length="1585" mass="168717">MSSLSDHLHSGQTGAPVGCGEARAEEKGCVPGLEELEALEGAEFWTRELTLQGGFQDPSHDGLTLVTSDHIPSSSPSALANGLHLQRRLGHSSCRRRQTETHTTAETHTFAETFRNMQTHIDPDVHAQAFSHANMENCGLTDVNSHAASVGPELSKSLTPEAIHSPQPLSLALGNHPASTNQLAAPVRTAETDVPSTFCPVPAGPNSNTDSSPLPIETEKKYALRSSGRPRFPCHLRKSSRLRRSIEDGEKKAGREKGGEEDEEVLEEKIWRVKEEEVAVGDKEEHSSVEAVLPAVTSHTDTALALTVPKPVPKAIPKPGPRLGYRPGPKSRSRPSTKPVHKAGPKSVMKQRQAAQAIHDHATPHLSFGNTPTIPGSLLSMKEEPVAELRVCPPSNGRRGRFVGVSLFFSHISLHHHFFLTLHITSYYSLMNIESICCRSCFTFVSALQVRRIVVKVARIPVSLSRRQKSYKISNLETITGTEKSNDGNVEGSEAAREPTALLRMKNNGKSVMVMFPPGELPVILKRRRGRPPKQPLPGIQGEPPNAGNPGGNGDQPKKPRRRRRTKLPYPYPSYVNDTNDVKTEYGDVLSKLAFLNRQPPATGRCSPPRCWTPSEPESFHTPSENPGISTLLHRLTGFRRPRGGRGGGVGRGGGAAGGIGGRECNKSTFSDFFESIGKKRKLSPLSEHGLPRKRGKGVGGVPGGEKIVRRRRMKKNGAFKGSGVSMGQDWPNGAGGWGEEGPMDKQKGLGGYQLCGTPRGGFSSCELGRGGAYSSPGGSRGVGPAGEDSQGLFAGYFRSLLDSDDSSDLLDISSAQSDPRKASSTPGYEPSSPATSHNWSTAFSKWSTKGASSGAEGSGQTPGSSSRPPYSYASLAQTSPTTSTYPKSTPPSLSHSPSSPHPASYGHYSSGYSCSSPVVPQRSSDCSWSGNNIGKANPVGPMGYSSYQATAKRGYGGYPSASHSSAMRGDPTGPTSPGGGYMSVAKSSPFSSSSLEGYKQYNPNQWNFRQGYSGWSTDSFGPQYHGYSEYGSNESKDILDISNYTPQKAKRQPFPESLSESSSDSSHLGSAATNSGPSSTCGTYKQNEVVSVSGEGGQSSLSSLEKLMMDWHESASGPSYNWSQNVLFQGGGTNKPGRGRRKRTEPHLEKEGVSALHSDSPSSPSPTPAPGPKRGGVGGRGRGSRGGRGGLSPCQRERPAGSKGRGKAASTSAVGPAVSAVGPEGSGLFQEGLDYYSGDSSSLSPLATPNPAPPSSYLQDPCEYPSPYSAHPSTPSSEERYPALYPGESSSSLSPSVSSPPYPPKPTPPPHQSYHLVPSRTFSPSCSPSPRLTPHCGTALSPSHRPPLKDPQFSQYDSPSYCSSPYWYGQTSHSGSPSPHAHSNTAVHAHSNPHASPHGSTPANSLSSPNANTHTHLTPTPHDAHHPSTQPHLSSHTNTHPTSHLQSSPLSHSNNQPHLNAHTNLNTHLPSHTHSNPSPGLHCHATPMLYEERSPPAAITPHKRDMTSHAMSTGHRQGPLPHSPYPKPPLDSSPHQEDTSGYSVPQQSYQGMGHRYPSQAAQGGGVLCQLLDPAGDDSFSVTSL</sequence>
<feature type="compositionally biased region" description="Low complexity" evidence="3">
    <location>
        <begin position="1287"/>
        <end position="1298"/>
    </location>
</feature>
<feature type="compositionally biased region" description="Low complexity" evidence="3">
    <location>
        <begin position="1233"/>
        <end position="1245"/>
    </location>
</feature>
<feature type="compositionally biased region" description="Pro residues" evidence="3">
    <location>
        <begin position="311"/>
        <end position="320"/>
    </location>
</feature>
<keyword evidence="2" id="KW-0539">Nucleus</keyword>
<feature type="compositionally biased region" description="Low complexity" evidence="3">
    <location>
        <begin position="1057"/>
        <end position="1071"/>
    </location>
</feature>
<organism evidence="5">
    <name type="scientific">Pundamilia nyererei</name>
    <dbReference type="NCBI Taxonomy" id="303518"/>
    <lineage>
        <taxon>Eukaryota</taxon>
        <taxon>Metazoa</taxon>
        <taxon>Chordata</taxon>
        <taxon>Craniata</taxon>
        <taxon>Vertebrata</taxon>
        <taxon>Euteleostomi</taxon>
        <taxon>Actinopterygii</taxon>
        <taxon>Neopterygii</taxon>
        <taxon>Teleostei</taxon>
        <taxon>Neoteleostei</taxon>
        <taxon>Acanthomorphata</taxon>
        <taxon>Ovalentaria</taxon>
        <taxon>Cichlomorphae</taxon>
        <taxon>Cichliformes</taxon>
        <taxon>Cichlidae</taxon>
        <taxon>African cichlids</taxon>
        <taxon>Pseudocrenilabrinae</taxon>
        <taxon>Haplochromini</taxon>
        <taxon>Pundamilia</taxon>
    </lineage>
</organism>
<feature type="compositionally biased region" description="Pro residues" evidence="3">
    <location>
        <begin position="1522"/>
        <end position="1532"/>
    </location>
</feature>
<evidence type="ECO:0000256" key="2">
    <source>
        <dbReference type="ARBA" id="ARBA00023242"/>
    </source>
</evidence>
<feature type="compositionally biased region" description="Polar residues" evidence="3">
    <location>
        <begin position="823"/>
        <end position="852"/>
    </location>
</feature>
<dbReference type="InterPro" id="IPR032757">
    <property type="entry name" value="DUF4683"/>
</dbReference>
<feature type="compositionally biased region" description="Polar residues" evidence="3">
    <location>
        <begin position="1072"/>
        <end position="1087"/>
    </location>
</feature>
<feature type="region of interest" description="Disordered" evidence="3">
    <location>
        <begin position="1371"/>
        <end position="1486"/>
    </location>
</feature>
<dbReference type="InterPro" id="IPR039225">
    <property type="entry name" value="AHDC1"/>
</dbReference>
<feature type="compositionally biased region" description="Basic residues" evidence="3">
    <location>
        <begin position="329"/>
        <end position="344"/>
    </location>
</feature>
<feature type="compositionally biased region" description="Basic residues" evidence="3">
    <location>
        <begin position="232"/>
        <end position="243"/>
    </location>
</feature>
<proteinExistence type="predicted"/>
<feature type="region of interest" description="Disordered" evidence="3">
    <location>
        <begin position="685"/>
        <end position="705"/>
    </location>
</feature>
<feature type="compositionally biased region" description="Polar residues" evidence="3">
    <location>
        <begin position="1540"/>
        <end position="1551"/>
    </location>
</feature>
<feature type="region of interest" description="Disordered" evidence="3">
    <location>
        <begin position="1039"/>
        <end position="1100"/>
    </location>
</feature>
<feature type="compositionally biased region" description="Basic and acidic residues" evidence="3">
    <location>
        <begin position="244"/>
        <end position="258"/>
    </location>
</feature>
<feature type="compositionally biased region" description="Polar residues" evidence="3">
    <location>
        <begin position="1117"/>
        <end position="1128"/>
    </location>
</feature>
<feature type="region of interest" description="Disordered" evidence="3">
    <location>
        <begin position="225"/>
        <end position="263"/>
    </location>
</feature>
<evidence type="ECO:0000313" key="5">
    <source>
        <dbReference type="Ensembl" id="ENSPNYP00000012358.1"/>
    </source>
</evidence>
<comment type="subcellular location">
    <subcellularLocation>
        <location evidence="1">Nucleus</location>
    </subcellularLocation>
</comment>
<dbReference type="STRING" id="303518.ENSPNYP00000012358"/>
<feature type="region of interest" description="Disordered" evidence="3">
    <location>
        <begin position="1"/>
        <end position="21"/>
    </location>
</feature>
<dbReference type="PANTHER" id="PTHR15617:SF1">
    <property type="entry name" value="TRANSCRIPTION FACTOR GIBBIN"/>
    <property type="match status" value="1"/>
</dbReference>
<dbReference type="GeneTree" id="ENSGT00390000018883"/>
<feature type="region of interest" description="Disordered" evidence="3">
    <location>
        <begin position="529"/>
        <end position="576"/>
    </location>
</feature>
<feature type="region of interest" description="Disordered" evidence="3">
    <location>
        <begin position="956"/>
        <end position="997"/>
    </location>
</feature>
<feature type="region of interest" description="Disordered" evidence="3">
    <location>
        <begin position="1499"/>
        <end position="1561"/>
    </location>
</feature>
<name>A0A3B4FRV6_9CICH</name>
<dbReference type="PANTHER" id="PTHR15617">
    <property type="entry name" value="TRANSCRIPTION FACTOR GIBBIN"/>
    <property type="match status" value="1"/>
</dbReference>
<feature type="compositionally biased region" description="Low complexity" evidence="3">
    <location>
        <begin position="1373"/>
        <end position="1384"/>
    </location>
</feature>
<feature type="domain" description="DUF4683" evidence="4">
    <location>
        <begin position="561"/>
        <end position="615"/>
    </location>
</feature>
<dbReference type="Pfam" id="PF15735">
    <property type="entry name" value="DUF4683"/>
    <property type="match status" value="1"/>
</dbReference>
<feature type="region of interest" description="Disordered" evidence="3">
    <location>
        <begin position="808"/>
        <end position="943"/>
    </location>
</feature>
<evidence type="ECO:0000256" key="3">
    <source>
        <dbReference type="SAM" id="MobiDB-lite"/>
    </source>
</evidence>
<feature type="region of interest" description="Disordered" evidence="3">
    <location>
        <begin position="766"/>
        <end position="790"/>
    </location>
</feature>